<dbReference type="PANTHER" id="PTHR12560:SF0">
    <property type="entry name" value="LD18904P"/>
    <property type="match status" value="1"/>
</dbReference>
<dbReference type="SUPFAM" id="SSF46689">
    <property type="entry name" value="Homeodomain-like"/>
    <property type="match status" value="1"/>
</dbReference>
<proteinExistence type="predicted"/>
<feature type="transmembrane region" description="Helical" evidence="8">
    <location>
        <begin position="833"/>
        <end position="856"/>
    </location>
</feature>
<comment type="subcellular location">
    <subcellularLocation>
        <location evidence="2">Endomembrane system</location>
        <topology evidence="2">Multi-pass membrane protein</topology>
    </subcellularLocation>
    <subcellularLocation>
        <location evidence="3">Endoplasmic reticulum membrane</location>
    </subcellularLocation>
    <subcellularLocation>
        <location evidence="1">Nucleus</location>
    </subcellularLocation>
</comment>
<dbReference type="GO" id="GO:0003677">
    <property type="term" value="F:DNA binding"/>
    <property type="evidence" value="ECO:0007669"/>
    <property type="project" value="InterPro"/>
</dbReference>
<protein>
    <recommendedName>
        <fullName evidence="10">Homeobox domain-containing protein</fullName>
    </recommendedName>
</protein>
<comment type="pathway">
    <text evidence="5">Sphingolipid metabolism.</text>
</comment>
<organism evidence="9">
    <name type="scientific">Timema douglasi</name>
    <name type="common">Walking stick</name>
    <dbReference type="NCBI Taxonomy" id="61478"/>
    <lineage>
        <taxon>Eukaryota</taxon>
        <taxon>Metazoa</taxon>
        <taxon>Ecdysozoa</taxon>
        <taxon>Arthropoda</taxon>
        <taxon>Hexapoda</taxon>
        <taxon>Insecta</taxon>
        <taxon>Pterygota</taxon>
        <taxon>Neoptera</taxon>
        <taxon>Polyneoptera</taxon>
        <taxon>Phasmatodea</taxon>
        <taxon>Timematodea</taxon>
        <taxon>Timematoidea</taxon>
        <taxon>Timematidae</taxon>
        <taxon>Timema</taxon>
    </lineage>
</organism>
<dbReference type="EMBL" id="OA565574">
    <property type="protein sequence ID" value="CAD7197295.1"/>
    <property type="molecule type" value="Genomic_DNA"/>
</dbReference>
<evidence type="ECO:0000256" key="7">
    <source>
        <dbReference type="SAM" id="MobiDB-lite"/>
    </source>
</evidence>
<reference evidence="9" key="1">
    <citation type="submission" date="2020-11" db="EMBL/GenBank/DDBJ databases">
        <authorList>
            <person name="Tran Van P."/>
        </authorList>
    </citation>
    <scope>NUCLEOTIDE SEQUENCE</scope>
</reference>
<dbReference type="CDD" id="cd00086">
    <property type="entry name" value="homeodomain"/>
    <property type="match status" value="1"/>
</dbReference>
<evidence type="ECO:0000256" key="1">
    <source>
        <dbReference type="ARBA" id="ARBA00004123"/>
    </source>
</evidence>
<evidence type="ECO:0000313" key="9">
    <source>
        <dbReference type="EMBL" id="CAD7197295.1"/>
    </source>
</evidence>
<dbReference type="PANTHER" id="PTHR12560">
    <property type="entry name" value="LONGEVITY ASSURANCE FACTOR 1 LAG1"/>
    <property type="match status" value="1"/>
</dbReference>
<evidence type="ECO:0000256" key="4">
    <source>
        <dbReference type="ARBA" id="ARBA00004760"/>
    </source>
</evidence>
<dbReference type="InterPro" id="IPR016439">
    <property type="entry name" value="Lag1/Lac1-like"/>
</dbReference>
<dbReference type="AlphaFoldDB" id="A0A7R8VFQ8"/>
<dbReference type="GO" id="GO:0005789">
    <property type="term" value="C:endoplasmic reticulum membrane"/>
    <property type="evidence" value="ECO:0007669"/>
    <property type="project" value="UniProtKB-SubCell"/>
</dbReference>
<dbReference type="GO" id="GO:0005634">
    <property type="term" value="C:nucleus"/>
    <property type="evidence" value="ECO:0007669"/>
    <property type="project" value="UniProtKB-SubCell"/>
</dbReference>
<feature type="region of interest" description="Disordered" evidence="7">
    <location>
        <begin position="971"/>
        <end position="1000"/>
    </location>
</feature>
<evidence type="ECO:0008006" key="10">
    <source>
        <dbReference type="Google" id="ProtNLM"/>
    </source>
</evidence>
<dbReference type="InterPro" id="IPR009057">
    <property type="entry name" value="Homeodomain-like_sf"/>
</dbReference>
<keyword evidence="8" id="KW-0472">Membrane</keyword>
<evidence type="ECO:0000256" key="2">
    <source>
        <dbReference type="ARBA" id="ARBA00004127"/>
    </source>
</evidence>
<evidence type="ECO:0000256" key="6">
    <source>
        <dbReference type="ARBA" id="ARBA00049036"/>
    </source>
</evidence>
<sequence>MKDSTLLVLISDIRLQYNYDYTSGVRDGLGWLQLVLSPVRADKTRALPMLVGRGEGVHASSGNIIEYCDSASDDTYLTTLMIPHEPKERTETTKSTPRIFIENMKKNPSPFEVREGSPLIKNWGKGLNTLFLAQPTGKNINFQTQKHPLPWLEQFRLKRDAGQRLARHRSPAHNKQGLNLTKIVSGSAIWDVLQTSIYYSLVYDKSCDVNHKRLVMLKRWISLVLIQGLPLNLEIDSDYQIKLEPSYAGEEEIDIEDSKEFINKKLQNNEPTIINCPPIKEEGSKDCVNENKQNNELPLFSSITFPPIKEEIKAHSLGGVVGQRSSFVLSLTAEDEEIEAKSCSDWFSVDKYEVRWMSNLLGLYRMFHEKLSNKYTELRLQHFFRGKPFFPRLTDQPAGLARSLFHQSFVYGSVWPLSGKGKHRIPRQNILLDGAAVNPTPNTTWFCCLSELSGVPSSELRCYRLPYRETEDQPVYTLKSDLNGTKQNRERETDESKVKGKQSWEHSLRCEGKVRFVETPFDNSERSGSSSFYTSLRIRSRRESKARVETAMICLITLIDMLQLHHSQPSLNVAEMNCRRTVADLTLTCEKDCTMGSHIVESGRLGNLGKTPETLTYLIVDSKLSKSLNSLLSDDLRLFVPTCKITHSKYGTSSATGIKSPTQHPGKEITVTLESKWAFATQNFDENIDHCLVILNDSVGALNKLASVLVKLWVGTLARLRTWLMLPPPMRDNYWFAPIGLSLGIKNTKSKRAIPNDILESAYRAKGKIKHKQIVGLAKQLDWSERQVERWLRLRRSQDRPSTLVKFSETNFGDFWCVNTSIEAPKLVAMFPAYYIFNTLLCILLMLHFIWTYLILKIAYKALVAGQNKPNEVVTCKIRSLPSGFRKSSPTQTWAYHQKGLWTLTGRVKEIVDIMDDRRVDVLGLSETKCSGSVVRIVRNGFILHWMVEDEGSLNRVVFIMREEGLQVEMMEGDIRSSSSEVSDEPSGYDPTGTNSVNDK</sequence>
<dbReference type="GO" id="GO:0046513">
    <property type="term" value="P:ceramide biosynthetic process"/>
    <property type="evidence" value="ECO:0007669"/>
    <property type="project" value="InterPro"/>
</dbReference>
<name>A0A7R8VFQ8_TIMDO</name>
<dbReference type="InterPro" id="IPR001356">
    <property type="entry name" value="HD"/>
</dbReference>
<dbReference type="Gene3D" id="1.10.10.60">
    <property type="entry name" value="Homeodomain-like"/>
    <property type="match status" value="1"/>
</dbReference>
<evidence type="ECO:0000256" key="3">
    <source>
        <dbReference type="ARBA" id="ARBA00004586"/>
    </source>
</evidence>
<keyword evidence="8" id="KW-0812">Transmembrane</keyword>
<evidence type="ECO:0000256" key="8">
    <source>
        <dbReference type="SAM" id="Phobius"/>
    </source>
</evidence>
<accession>A0A7R8VFQ8</accession>
<evidence type="ECO:0000256" key="5">
    <source>
        <dbReference type="ARBA" id="ARBA00004991"/>
    </source>
</evidence>
<comment type="catalytic activity">
    <reaction evidence="6">
        <text>sphinganine + octadecanoyl-CoA = N-(octadecanoyl)-sphinganine + CoA + H(+)</text>
        <dbReference type="Rhea" id="RHEA:36547"/>
        <dbReference type="ChEBI" id="CHEBI:15378"/>
        <dbReference type="ChEBI" id="CHEBI:57287"/>
        <dbReference type="ChEBI" id="CHEBI:57394"/>
        <dbReference type="ChEBI" id="CHEBI:57817"/>
        <dbReference type="ChEBI" id="CHEBI:67033"/>
    </reaction>
    <physiologicalReaction direction="left-to-right" evidence="6">
        <dbReference type="Rhea" id="RHEA:36548"/>
    </physiologicalReaction>
</comment>
<keyword evidence="8" id="KW-1133">Transmembrane helix</keyword>
<dbReference type="GO" id="GO:0050291">
    <property type="term" value="F:sphingosine N-acyltransferase activity"/>
    <property type="evidence" value="ECO:0007669"/>
    <property type="project" value="InterPro"/>
</dbReference>
<comment type="pathway">
    <text evidence="4">Lipid metabolism; sphingolipid metabolism.</text>
</comment>
<gene>
    <name evidence="9" type="ORF">TDIB3V08_LOCUS3605</name>
</gene>
<dbReference type="FunFam" id="1.10.10.60:FF:000020">
    <property type="entry name" value="Ceramide synthase 5"/>
    <property type="match status" value="1"/>
</dbReference>